<name>A0ABQ6BS47_9NEIS</name>
<evidence type="ECO:0000313" key="2">
    <source>
        <dbReference type="EMBL" id="GLS04830.1"/>
    </source>
</evidence>
<accession>A0ABQ6BS47</accession>
<reference evidence="3" key="1">
    <citation type="journal article" date="2019" name="Int. J. Syst. Evol. Microbiol.">
        <title>The Global Catalogue of Microorganisms (GCM) 10K type strain sequencing project: providing services to taxonomists for standard genome sequencing and annotation.</title>
        <authorList>
            <consortium name="The Broad Institute Genomics Platform"/>
            <consortium name="The Broad Institute Genome Sequencing Center for Infectious Disease"/>
            <person name="Wu L."/>
            <person name="Ma J."/>
        </authorList>
    </citation>
    <scope>NUCLEOTIDE SEQUENCE [LARGE SCALE GENOMIC DNA]</scope>
    <source>
        <strain evidence="3">NBRC 104970</strain>
    </source>
</reference>
<proteinExistence type="predicted"/>
<dbReference type="Proteomes" id="UP001156836">
    <property type="component" value="Unassembled WGS sequence"/>
</dbReference>
<organism evidence="2 3">
    <name type="scientific">Chitiniphilus shinanonensis</name>
    <dbReference type="NCBI Taxonomy" id="553088"/>
    <lineage>
        <taxon>Bacteria</taxon>
        <taxon>Pseudomonadati</taxon>
        <taxon>Pseudomonadota</taxon>
        <taxon>Betaproteobacteria</taxon>
        <taxon>Neisseriales</taxon>
        <taxon>Chitinibacteraceae</taxon>
        <taxon>Chitiniphilus</taxon>
    </lineage>
</organism>
<protein>
    <submittedName>
        <fullName evidence="2">Uncharacterized protein</fullName>
    </submittedName>
</protein>
<keyword evidence="3" id="KW-1185">Reference proteome</keyword>
<sequence length="132" mass="14874">MQKFAAIFCRINNIAEVTREPFPLLHVEERPEIRRLMHSFCRLQGLPARPATHSPCDFNDSRSIPPELPRDLRPIPPGGEGSRESNPSSKAVPRPVPPATCDPFPPMLGLTRDLFHPWARQVKRARHDVAGT</sequence>
<feature type="compositionally biased region" description="Pro residues" evidence="1">
    <location>
        <begin position="94"/>
        <end position="104"/>
    </location>
</feature>
<evidence type="ECO:0000313" key="3">
    <source>
        <dbReference type="Proteomes" id="UP001156836"/>
    </source>
</evidence>
<feature type="region of interest" description="Disordered" evidence="1">
    <location>
        <begin position="47"/>
        <end position="104"/>
    </location>
</feature>
<gene>
    <name evidence="2" type="ORF">GCM10007860_19780</name>
</gene>
<comment type="caution">
    <text evidence="2">The sequence shown here is derived from an EMBL/GenBank/DDBJ whole genome shotgun (WGS) entry which is preliminary data.</text>
</comment>
<dbReference type="EMBL" id="BSOZ01000027">
    <property type="protein sequence ID" value="GLS04830.1"/>
    <property type="molecule type" value="Genomic_DNA"/>
</dbReference>
<evidence type="ECO:0000256" key="1">
    <source>
        <dbReference type="SAM" id="MobiDB-lite"/>
    </source>
</evidence>